<gene>
    <name evidence="1" type="ORF">HMPREF1051_0761</name>
</gene>
<dbReference type="AlphaFoldDB" id="I2NQH8"/>
<name>I2NQH8_NEISI</name>
<dbReference type="Proteomes" id="UP000004473">
    <property type="component" value="Unassembled WGS sequence"/>
</dbReference>
<dbReference type="EMBL" id="AJMT01000119">
    <property type="protein sequence ID" value="EIG28089.1"/>
    <property type="molecule type" value="Genomic_DNA"/>
</dbReference>
<organism evidence="1 2">
    <name type="scientific">Neisseria sicca VK64</name>
    <dbReference type="NCBI Taxonomy" id="1095748"/>
    <lineage>
        <taxon>Bacteria</taxon>
        <taxon>Pseudomonadati</taxon>
        <taxon>Pseudomonadota</taxon>
        <taxon>Betaproteobacteria</taxon>
        <taxon>Neisseriales</taxon>
        <taxon>Neisseriaceae</taxon>
        <taxon>Neisseria</taxon>
    </lineage>
</organism>
<proteinExistence type="predicted"/>
<reference evidence="1 2" key="1">
    <citation type="submission" date="2012-04" db="EMBL/GenBank/DDBJ databases">
        <authorList>
            <person name="Harkins D.M."/>
            <person name="Madupu R."/>
            <person name="Durkin A.S."/>
            <person name="Torralba M."/>
            <person name="Methe B."/>
            <person name="Sutton G.G."/>
            <person name="Nelson K.E."/>
        </authorList>
    </citation>
    <scope>NUCLEOTIDE SEQUENCE [LARGE SCALE GENOMIC DNA]</scope>
    <source>
        <strain evidence="1 2">VK64</strain>
    </source>
</reference>
<dbReference type="PATRIC" id="fig|1095748.3.peg.1596"/>
<comment type="caution">
    <text evidence="1">The sequence shown here is derived from an EMBL/GenBank/DDBJ whole genome shotgun (WGS) entry which is preliminary data.</text>
</comment>
<accession>I2NQH8</accession>
<evidence type="ECO:0000313" key="2">
    <source>
        <dbReference type="Proteomes" id="UP000004473"/>
    </source>
</evidence>
<protein>
    <submittedName>
        <fullName evidence="1">Uncharacterized protein</fullName>
    </submittedName>
</protein>
<evidence type="ECO:0000313" key="1">
    <source>
        <dbReference type="EMBL" id="EIG28089.1"/>
    </source>
</evidence>
<sequence>MGFAHDFRPEHQNPIISIHSWAKPTLRVRFIQSARRFKKGRLKTLVSQFSDDLLPFKSGFIQP</sequence>